<evidence type="ECO:0000256" key="2">
    <source>
        <dbReference type="ARBA" id="ARBA00022475"/>
    </source>
</evidence>
<evidence type="ECO:0000256" key="1">
    <source>
        <dbReference type="ARBA" id="ARBA00004651"/>
    </source>
</evidence>
<sequence>MSFLLYFKDLFTALILRPLLRDPFRGVITILGVAIGVAVFLSIRLTNAQTMISFQESVDLVLGKSDAVIHADGLSFDESHLKKLHALRQWVKVYPVIEGYGIETSTGEVVEILGTDLLQDSGIRDFSLQTVDPNLKGLLPIVMDPKGILLPEKFIPGTHFEAGDRIDFLINGQERKLNVTAVLENKGIAKALNGNFAMMDIAAAQLALGKLGKLDRIDVEFLGEKNFDLMQQKISAVLPDFLRIDRPQRKSQQVEKMLRAFQYNLTALSFVALLVGLYLIYNMIALSVVRRRMEIGTLRALGATPTLVAVIFFLEAGIIGAIGSFLGIGLGYFFAQFSLDAISLTINSLYVPSYVTEVDFQWQNMWPYLLLGIGLSFVSALIPAYDAAKTSPTLVMRRGSHDLKLFLGNRRLNQSAVVTLLLAALCTQLPAIDGFPYFGFLSVFLLILGLSLLSPSALLLARKLLSGVCKNWFGGEGLLASMNLSQNVGRNALAVSSLAIAFMMVISMSIMVHSFRQTVIVWIGQTLRADIFIRIAGGRDIDYQYTLPSELVAPLKNIPGIAAIDQFRAVDISYNDKPVVLATGDFSVLAQYGNLVIKTGPKAQELDRWMVGHNRAIVSEAFSLKHNVGTGSRLNLITPGGRLELEIAAVYHDYSRERGYIILDRTTFLKYYQDSGINSFIIYLTDKSRLDEVRQKVLDTIGKEYQLIVRSNRELKKDVLEVFDKTFAITYALEIIAIGVAVLGLFNTLISLILERKREVGILRFLGAFREQIKRVVLIEAGILGLIGSVMGLIAGIAVSIILIFVINKQSFGWTIQMHFPYWFLFLTTSMFWIVSTCAGLYPARLASRLNPKEAVRVE</sequence>
<dbReference type="InterPro" id="IPR025857">
    <property type="entry name" value="MacB_PCD"/>
</dbReference>
<evidence type="ECO:0000259" key="7">
    <source>
        <dbReference type="Pfam" id="PF02687"/>
    </source>
</evidence>
<accession>A0A3B1CKE0</accession>
<feature type="transmembrane region" description="Helical" evidence="6">
    <location>
        <begin position="731"/>
        <end position="754"/>
    </location>
</feature>
<evidence type="ECO:0000256" key="5">
    <source>
        <dbReference type="ARBA" id="ARBA00023136"/>
    </source>
</evidence>
<feature type="transmembrane region" description="Helical" evidence="6">
    <location>
        <begin position="820"/>
        <end position="842"/>
    </location>
</feature>
<feature type="transmembrane region" description="Helical" evidence="6">
    <location>
        <begin position="365"/>
        <end position="388"/>
    </location>
</feature>
<feature type="domain" description="MacB-like periplasmic core" evidence="8">
    <location>
        <begin position="492"/>
        <end position="697"/>
    </location>
</feature>
<feature type="transmembrane region" description="Helical" evidence="6">
    <location>
        <begin position="775"/>
        <end position="808"/>
    </location>
</feature>
<organism evidence="9">
    <name type="scientific">hydrothermal vent metagenome</name>
    <dbReference type="NCBI Taxonomy" id="652676"/>
    <lineage>
        <taxon>unclassified sequences</taxon>
        <taxon>metagenomes</taxon>
        <taxon>ecological metagenomes</taxon>
    </lineage>
</organism>
<evidence type="ECO:0000256" key="3">
    <source>
        <dbReference type="ARBA" id="ARBA00022692"/>
    </source>
</evidence>
<evidence type="ECO:0000313" key="9">
    <source>
        <dbReference type="EMBL" id="VAX30996.1"/>
    </source>
</evidence>
<proteinExistence type="predicted"/>
<name>A0A3B1CKE0_9ZZZZ</name>
<gene>
    <name evidence="9" type="ORF">MNBD_NITROSPINAE05-1471</name>
</gene>
<dbReference type="EMBL" id="UOGG01000137">
    <property type="protein sequence ID" value="VAX30996.1"/>
    <property type="molecule type" value="Genomic_DNA"/>
</dbReference>
<dbReference type="InterPro" id="IPR051447">
    <property type="entry name" value="Lipoprotein-release_system"/>
</dbReference>
<feature type="transmembrane region" description="Helical" evidence="6">
    <location>
        <begin position="492"/>
        <end position="512"/>
    </location>
</feature>
<feature type="domain" description="ABC3 transporter permease C-terminal" evidence="7">
    <location>
        <begin position="268"/>
        <end position="392"/>
    </location>
</feature>
<feature type="transmembrane region" description="Helical" evidence="6">
    <location>
        <begin position="260"/>
        <end position="281"/>
    </location>
</feature>
<keyword evidence="3 6" id="KW-0812">Transmembrane</keyword>
<feature type="transmembrane region" description="Helical" evidence="6">
    <location>
        <begin position="412"/>
        <end position="431"/>
    </location>
</feature>
<evidence type="ECO:0000256" key="6">
    <source>
        <dbReference type="SAM" id="Phobius"/>
    </source>
</evidence>
<feature type="transmembrane region" description="Helical" evidence="6">
    <location>
        <begin position="333"/>
        <end position="353"/>
    </location>
</feature>
<protein>
    <recommendedName>
        <fullName evidence="10">ABC transporter, fused permease protein</fullName>
    </recommendedName>
</protein>
<comment type="subcellular location">
    <subcellularLocation>
        <location evidence="1">Cell membrane</location>
        <topology evidence="1">Multi-pass membrane protein</topology>
    </subcellularLocation>
</comment>
<dbReference type="Pfam" id="PF02687">
    <property type="entry name" value="FtsX"/>
    <property type="match status" value="2"/>
</dbReference>
<dbReference type="PANTHER" id="PTHR30489">
    <property type="entry name" value="LIPOPROTEIN-RELEASING SYSTEM TRANSMEMBRANE PROTEIN LOLE"/>
    <property type="match status" value="1"/>
</dbReference>
<dbReference type="AlphaFoldDB" id="A0A3B1CKE0"/>
<keyword evidence="5 6" id="KW-0472">Membrane</keyword>
<feature type="transmembrane region" description="Helical" evidence="6">
    <location>
        <begin position="24"/>
        <end position="43"/>
    </location>
</feature>
<reference evidence="9" key="1">
    <citation type="submission" date="2018-06" db="EMBL/GenBank/DDBJ databases">
        <authorList>
            <person name="Zhirakovskaya E."/>
        </authorList>
    </citation>
    <scope>NUCLEOTIDE SEQUENCE</scope>
</reference>
<dbReference type="Pfam" id="PF12704">
    <property type="entry name" value="MacB_PCD"/>
    <property type="match status" value="1"/>
</dbReference>
<keyword evidence="4 6" id="KW-1133">Transmembrane helix</keyword>
<feature type="domain" description="ABC3 transporter permease C-terminal" evidence="7">
    <location>
        <begin position="735"/>
        <end position="852"/>
    </location>
</feature>
<dbReference type="GO" id="GO:0044874">
    <property type="term" value="P:lipoprotein localization to outer membrane"/>
    <property type="evidence" value="ECO:0007669"/>
    <property type="project" value="TreeGrafter"/>
</dbReference>
<feature type="transmembrane region" description="Helical" evidence="6">
    <location>
        <begin position="437"/>
        <end position="461"/>
    </location>
</feature>
<dbReference type="PANTHER" id="PTHR30489:SF0">
    <property type="entry name" value="LIPOPROTEIN-RELEASING SYSTEM TRANSMEMBRANE PROTEIN LOLE"/>
    <property type="match status" value="1"/>
</dbReference>
<evidence type="ECO:0000259" key="8">
    <source>
        <dbReference type="Pfam" id="PF12704"/>
    </source>
</evidence>
<evidence type="ECO:0000256" key="4">
    <source>
        <dbReference type="ARBA" id="ARBA00022989"/>
    </source>
</evidence>
<feature type="transmembrane region" description="Helical" evidence="6">
    <location>
        <begin position="301"/>
        <end position="326"/>
    </location>
</feature>
<dbReference type="InterPro" id="IPR003838">
    <property type="entry name" value="ABC3_permease_C"/>
</dbReference>
<dbReference type="GO" id="GO:0098797">
    <property type="term" value="C:plasma membrane protein complex"/>
    <property type="evidence" value="ECO:0007669"/>
    <property type="project" value="TreeGrafter"/>
</dbReference>
<evidence type="ECO:0008006" key="10">
    <source>
        <dbReference type="Google" id="ProtNLM"/>
    </source>
</evidence>
<keyword evidence="2" id="KW-1003">Cell membrane</keyword>